<dbReference type="GO" id="GO:0003825">
    <property type="term" value="F:alpha,alpha-trehalose-phosphate synthase (UDP-forming) activity"/>
    <property type="evidence" value="ECO:0007669"/>
    <property type="project" value="TreeGrafter"/>
</dbReference>
<comment type="similarity">
    <text evidence="1">In the C-terminal section; belongs to the trehalose phosphatase family.</text>
</comment>
<dbReference type="InterPro" id="IPR003337">
    <property type="entry name" value="Trehalose_PPase"/>
</dbReference>
<dbReference type="CDD" id="cd01627">
    <property type="entry name" value="HAD_TPP"/>
    <property type="match status" value="1"/>
</dbReference>
<dbReference type="InterPro" id="IPR023214">
    <property type="entry name" value="HAD_sf"/>
</dbReference>
<dbReference type="GO" id="GO:0004805">
    <property type="term" value="F:trehalose-phosphatase activity"/>
    <property type="evidence" value="ECO:0007669"/>
    <property type="project" value="TreeGrafter"/>
</dbReference>
<reference evidence="5" key="1">
    <citation type="submission" date="2015-01" db="EMBL/GenBank/DDBJ databases">
        <title>Flavisolibacter sp./LCS9/ whole genome sequencing.</title>
        <authorList>
            <person name="Kim M.K."/>
            <person name="Srinivasan S."/>
            <person name="Lee J.-J."/>
        </authorList>
    </citation>
    <scope>NUCLEOTIDE SEQUENCE [LARGE SCALE GENOMIC DNA]</scope>
    <source>
        <strain evidence="5">LCS9</strain>
    </source>
</reference>
<dbReference type="OrthoDB" id="9761633at2"/>
<dbReference type="SUPFAM" id="SSF56784">
    <property type="entry name" value="HAD-like"/>
    <property type="match status" value="1"/>
</dbReference>
<accession>A0A172U0V0</accession>
<dbReference type="InterPro" id="IPR006379">
    <property type="entry name" value="HAD-SF_hydro_IIB"/>
</dbReference>
<evidence type="ECO:0000313" key="5">
    <source>
        <dbReference type="Proteomes" id="UP000077177"/>
    </source>
</evidence>
<dbReference type="GO" id="GO:0005992">
    <property type="term" value="P:trehalose biosynthetic process"/>
    <property type="evidence" value="ECO:0007669"/>
    <property type="project" value="InterPro"/>
</dbReference>
<dbReference type="Gene3D" id="3.40.50.1000">
    <property type="entry name" value="HAD superfamily/HAD-like"/>
    <property type="match status" value="1"/>
</dbReference>
<dbReference type="NCBIfam" id="TIGR01484">
    <property type="entry name" value="HAD-SF-IIB"/>
    <property type="match status" value="1"/>
</dbReference>
<dbReference type="InterPro" id="IPR036412">
    <property type="entry name" value="HAD-like_sf"/>
</dbReference>
<comment type="similarity">
    <text evidence="2">Belongs to the glycosyltransferase 20 family.</text>
</comment>
<dbReference type="STRING" id="1492898.SY85_23370"/>
<dbReference type="NCBIfam" id="NF011071">
    <property type="entry name" value="PRK14501.1"/>
    <property type="match status" value="1"/>
</dbReference>
<proteinExistence type="inferred from homology"/>
<evidence type="ECO:0000256" key="1">
    <source>
        <dbReference type="ARBA" id="ARBA00006330"/>
    </source>
</evidence>
<dbReference type="PANTHER" id="PTHR10788">
    <property type="entry name" value="TREHALOSE-6-PHOSPHATE SYNTHASE"/>
    <property type="match status" value="1"/>
</dbReference>
<dbReference type="InterPro" id="IPR001830">
    <property type="entry name" value="Glyco_trans_20"/>
</dbReference>
<sequence>MDAKRLFIVANRLPVTISETKGVNPCSGGLVSAINSYLLHAKESSGQSFNEIYWAGVPGCSTNIWDNFSGQVKHSDFELIPVFANNKDYDGYYNGFANSVLWPLFHYFPSYAEYDAEHFQQYQLVNEQFATALAKQVRPHDVIWIHDYHLMPLAKLLRKACPQLTIGFFLHIPFPSFEIFRLLPRSWQQELLEGLLGADLIGFHTIDYATHFLQSMQMVLGLDSEHHVIRYQDRLVKIDVFPISIDYKYFQDAYDTEVISRKRLALKEQFAGKKLLFSIDRLDYTKGVYTRLLAFEQFLRQHPVHHNKVHMIVVVVPSRDNIVKYAERKRMIDETISRINSQLGNIHWQPVIYQYTSLEFEDMMALYTTADVAVVTPLRDGMNLIAKEFVASRKDGQGVLILSEMAGAARELTGALTINPNDFGEMADKIGLALEMDAAEQRQRLERMQERLRAYDVSTWAEDFLTQLKVIKQKQQSFQIQFLDGYTRKLLLESYQATKKRLLLLDYDGTLVPFSSKPSEAKPSEALLQVIKELCDEKKNEVVIISGRNRAFLEKWFGSFHIGLIVEHGAMARSVTGEWTSQLANDNEWKTVIQHIMEQYVKRCAHTFTEMKDFSVVWHYRNAIPQQAKLRAAELLTELHEYTRHLDLQVLLGNKIVEVRKHGVNKGAAIQHLLHDCNYDFILAAGDDNTDEDMFRALNNVKNCYTIKIGAAASFATYNLSSPYMMVALLQNLNHFKSQPIIL</sequence>
<protein>
    <submittedName>
        <fullName evidence="4">Uncharacterized protein</fullName>
    </submittedName>
</protein>
<dbReference type="NCBIfam" id="TIGR00685">
    <property type="entry name" value="T6PP"/>
    <property type="match status" value="1"/>
</dbReference>
<keyword evidence="3" id="KW-0175">Coiled coil</keyword>
<feature type="coiled-coil region" evidence="3">
    <location>
        <begin position="431"/>
        <end position="458"/>
    </location>
</feature>
<dbReference type="AlphaFoldDB" id="A0A172U0V0"/>
<evidence type="ECO:0000256" key="2">
    <source>
        <dbReference type="ARBA" id="ARBA00008799"/>
    </source>
</evidence>
<dbReference type="GO" id="GO:0005829">
    <property type="term" value="C:cytosol"/>
    <property type="evidence" value="ECO:0007669"/>
    <property type="project" value="TreeGrafter"/>
</dbReference>
<keyword evidence="5" id="KW-1185">Reference proteome</keyword>
<dbReference type="SUPFAM" id="SSF53756">
    <property type="entry name" value="UDP-Glycosyltransferase/glycogen phosphorylase"/>
    <property type="match status" value="1"/>
</dbReference>
<evidence type="ECO:0000313" key="4">
    <source>
        <dbReference type="EMBL" id="ANE52975.1"/>
    </source>
</evidence>
<reference evidence="4 5" key="2">
    <citation type="journal article" date="2016" name="Int. J. Syst. Evol. Microbiol.">
        <title>Flavisolibacter tropicus sp. nov., isolated from tropical soil.</title>
        <authorList>
            <person name="Lee J.J."/>
            <person name="Kang M.S."/>
            <person name="Kim G.S."/>
            <person name="Lee C.S."/>
            <person name="Lim S."/>
            <person name="Lee J."/>
            <person name="Roh S.H."/>
            <person name="Kang H."/>
            <person name="Ha J.M."/>
            <person name="Bae S."/>
            <person name="Jung H.Y."/>
            <person name="Kim M.K."/>
        </authorList>
    </citation>
    <scope>NUCLEOTIDE SEQUENCE [LARGE SCALE GENOMIC DNA]</scope>
    <source>
        <strain evidence="4 5">LCS9</strain>
    </source>
</reference>
<dbReference type="PANTHER" id="PTHR10788:SF106">
    <property type="entry name" value="BCDNA.GH08860"/>
    <property type="match status" value="1"/>
</dbReference>
<evidence type="ECO:0000256" key="3">
    <source>
        <dbReference type="SAM" id="Coils"/>
    </source>
</evidence>
<dbReference type="CDD" id="cd03788">
    <property type="entry name" value="GT20_TPS"/>
    <property type="match status" value="1"/>
</dbReference>
<dbReference type="PATRIC" id="fig|1492898.3.peg.5074"/>
<dbReference type="RefSeq" id="WP_066408388.1">
    <property type="nucleotide sequence ID" value="NZ_CP011390.1"/>
</dbReference>
<dbReference type="Pfam" id="PF00982">
    <property type="entry name" value="Glyco_transf_20"/>
    <property type="match status" value="1"/>
</dbReference>
<name>A0A172U0V0_9BACT</name>
<dbReference type="Gene3D" id="3.30.70.1020">
    <property type="entry name" value="Trehalose-6-phosphate phosphatase related protein, domain 2"/>
    <property type="match status" value="1"/>
</dbReference>
<gene>
    <name evidence="4" type="ORF">SY85_23370</name>
</gene>
<organism evidence="4 5">
    <name type="scientific">Flavisolibacter tropicus</name>
    <dbReference type="NCBI Taxonomy" id="1492898"/>
    <lineage>
        <taxon>Bacteria</taxon>
        <taxon>Pseudomonadati</taxon>
        <taxon>Bacteroidota</taxon>
        <taxon>Chitinophagia</taxon>
        <taxon>Chitinophagales</taxon>
        <taxon>Chitinophagaceae</taxon>
        <taxon>Flavisolibacter</taxon>
    </lineage>
</organism>
<dbReference type="Proteomes" id="UP000077177">
    <property type="component" value="Chromosome"/>
</dbReference>
<dbReference type="Gene3D" id="3.40.50.2000">
    <property type="entry name" value="Glycogen Phosphorylase B"/>
    <property type="match status" value="2"/>
</dbReference>
<dbReference type="Pfam" id="PF02358">
    <property type="entry name" value="Trehalose_PPase"/>
    <property type="match status" value="1"/>
</dbReference>
<dbReference type="KEGG" id="fla:SY85_23370"/>
<dbReference type="EMBL" id="CP011390">
    <property type="protein sequence ID" value="ANE52975.1"/>
    <property type="molecule type" value="Genomic_DNA"/>
</dbReference>